<dbReference type="InterPro" id="IPR025496">
    <property type="entry name" value="DUF4387"/>
</dbReference>
<dbReference type="Pfam" id="PF14330">
    <property type="entry name" value="DUF4387"/>
    <property type="match status" value="1"/>
</dbReference>
<sequence length="103" mass="12028">MHKPLHKTARIIRSKNAGPFAITFDVFFNDIYCFNEAKRSEALTREAICQLYAVALDDLTQYVWVEAALGFKFTFRRHWPQGSVNERDTFGAQQHSRLYEVNI</sequence>
<feature type="domain" description="DUF4387" evidence="1">
    <location>
        <begin position="6"/>
        <end position="101"/>
    </location>
</feature>
<gene>
    <name evidence="2" type="ORF">ACFO4O_02245</name>
</gene>
<organism evidence="2 3">
    <name type="scientific">Glaciecola siphonariae</name>
    <dbReference type="NCBI Taxonomy" id="521012"/>
    <lineage>
        <taxon>Bacteria</taxon>
        <taxon>Pseudomonadati</taxon>
        <taxon>Pseudomonadota</taxon>
        <taxon>Gammaproteobacteria</taxon>
        <taxon>Alteromonadales</taxon>
        <taxon>Alteromonadaceae</taxon>
        <taxon>Glaciecola</taxon>
    </lineage>
</organism>
<name>A0ABV9LTP3_9ALTE</name>
<keyword evidence="3" id="KW-1185">Reference proteome</keyword>
<dbReference type="EMBL" id="JBHSGU010000002">
    <property type="protein sequence ID" value="MFC4698980.1"/>
    <property type="molecule type" value="Genomic_DNA"/>
</dbReference>
<evidence type="ECO:0000259" key="1">
    <source>
        <dbReference type="Pfam" id="PF14330"/>
    </source>
</evidence>
<dbReference type="Proteomes" id="UP001595897">
    <property type="component" value="Unassembled WGS sequence"/>
</dbReference>
<dbReference type="RefSeq" id="WP_382405680.1">
    <property type="nucleotide sequence ID" value="NZ_JBHSGU010000002.1"/>
</dbReference>
<evidence type="ECO:0000313" key="2">
    <source>
        <dbReference type="EMBL" id="MFC4698980.1"/>
    </source>
</evidence>
<reference evidence="3" key="1">
    <citation type="journal article" date="2019" name="Int. J. Syst. Evol. Microbiol.">
        <title>The Global Catalogue of Microorganisms (GCM) 10K type strain sequencing project: providing services to taxonomists for standard genome sequencing and annotation.</title>
        <authorList>
            <consortium name="The Broad Institute Genomics Platform"/>
            <consortium name="The Broad Institute Genome Sequencing Center for Infectious Disease"/>
            <person name="Wu L."/>
            <person name="Ma J."/>
        </authorList>
    </citation>
    <scope>NUCLEOTIDE SEQUENCE [LARGE SCALE GENOMIC DNA]</scope>
    <source>
        <strain evidence="3">KACC 12507</strain>
    </source>
</reference>
<proteinExistence type="predicted"/>
<comment type="caution">
    <text evidence="2">The sequence shown here is derived from an EMBL/GenBank/DDBJ whole genome shotgun (WGS) entry which is preliminary data.</text>
</comment>
<accession>A0ABV9LTP3</accession>
<evidence type="ECO:0000313" key="3">
    <source>
        <dbReference type="Proteomes" id="UP001595897"/>
    </source>
</evidence>
<protein>
    <submittedName>
        <fullName evidence="2">DUF4387 domain-containing protein</fullName>
    </submittedName>
</protein>